<evidence type="ECO:0008006" key="5">
    <source>
        <dbReference type="Google" id="ProtNLM"/>
    </source>
</evidence>
<feature type="signal peptide" evidence="2">
    <location>
        <begin position="1"/>
        <end position="20"/>
    </location>
</feature>
<proteinExistence type="predicted"/>
<feature type="transmembrane region" description="Helical" evidence="1">
    <location>
        <begin position="70"/>
        <end position="93"/>
    </location>
</feature>
<dbReference type="EMBL" id="JAVFWL010000005">
    <property type="protein sequence ID" value="KAK6759092.1"/>
    <property type="molecule type" value="Genomic_DNA"/>
</dbReference>
<reference evidence="3 4" key="1">
    <citation type="submission" date="2023-08" db="EMBL/GenBank/DDBJ databases">
        <title>A Necator americanus chromosomal reference genome.</title>
        <authorList>
            <person name="Ilik V."/>
            <person name="Petrzelkova K.J."/>
            <person name="Pardy F."/>
            <person name="Fuh T."/>
            <person name="Niatou-Singa F.S."/>
            <person name="Gouil Q."/>
            <person name="Baker L."/>
            <person name="Ritchie M.E."/>
            <person name="Jex A.R."/>
            <person name="Gazzola D."/>
            <person name="Li H."/>
            <person name="Toshio Fujiwara R."/>
            <person name="Zhan B."/>
            <person name="Aroian R.V."/>
            <person name="Pafco B."/>
            <person name="Schwarz E.M."/>
        </authorList>
    </citation>
    <scope>NUCLEOTIDE SEQUENCE [LARGE SCALE GENOMIC DNA]</scope>
    <source>
        <strain evidence="3 4">Aroian</strain>
        <tissue evidence="3">Whole animal</tissue>
    </source>
</reference>
<keyword evidence="1" id="KW-0812">Transmembrane</keyword>
<evidence type="ECO:0000313" key="3">
    <source>
        <dbReference type="EMBL" id="KAK6759092.1"/>
    </source>
</evidence>
<comment type="caution">
    <text evidence="3">The sequence shown here is derived from an EMBL/GenBank/DDBJ whole genome shotgun (WGS) entry which is preliminary data.</text>
</comment>
<evidence type="ECO:0000256" key="2">
    <source>
        <dbReference type="SAM" id="SignalP"/>
    </source>
</evidence>
<dbReference type="Proteomes" id="UP001303046">
    <property type="component" value="Unassembled WGS sequence"/>
</dbReference>
<keyword evidence="1" id="KW-1133">Transmembrane helix</keyword>
<feature type="transmembrane region" description="Helical" evidence="1">
    <location>
        <begin position="105"/>
        <end position="129"/>
    </location>
</feature>
<keyword evidence="2" id="KW-0732">Signal</keyword>
<organism evidence="3 4">
    <name type="scientific">Necator americanus</name>
    <name type="common">Human hookworm</name>
    <dbReference type="NCBI Taxonomy" id="51031"/>
    <lineage>
        <taxon>Eukaryota</taxon>
        <taxon>Metazoa</taxon>
        <taxon>Ecdysozoa</taxon>
        <taxon>Nematoda</taxon>
        <taxon>Chromadorea</taxon>
        <taxon>Rhabditida</taxon>
        <taxon>Rhabditina</taxon>
        <taxon>Rhabditomorpha</taxon>
        <taxon>Strongyloidea</taxon>
        <taxon>Ancylostomatidae</taxon>
        <taxon>Bunostominae</taxon>
        <taxon>Necator</taxon>
    </lineage>
</organism>
<keyword evidence="4" id="KW-1185">Reference proteome</keyword>
<evidence type="ECO:0000313" key="4">
    <source>
        <dbReference type="Proteomes" id="UP001303046"/>
    </source>
</evidence>
<protein>
    <recommendedName>
        <fullName evidence="5">Secreted protein</fullName>
    </recommendedName>
</protein>
<name>A0ABR1E8S6_NECAM</name>
<feature type="chain" id="PRO_5047089118" description="Secreted protein" evidence="2">
    <location>
        <begin position="21"/>
        <end position="135"/>
    </location>
</feature>
<accession>A0ABR1E8S6</accession>
<sequence length="135" mass="15334">MTIFMKCYIILIQAVSFTSSLSSACLDTSEILVLLVDVFCVLANLVTWHEKDSREHIRKQPCPRRAEIEGIICLLFFLIELTAHSLSVFVLSGSTASSEVREEKLMYIIVQQCLIRNELLIGFVVNNFLNHLQSI</sequence>
<feature type="transmembrane region" description="Helical" evidence="1">
    <location>
        <begin position="32"/>
        <end position="49"/>
    </location>
</feature>
<gene>
    <name evidence="3" type="primary">Necator_chrV.g21151</name>
    <name evidence="3" type="ORF">RB195_016358</name>
</gene>
<dbReference type="PROSITE" id="PS51257">
    <property type="entry name" value="PROKAR_LIPOPROTEIN"/>
    <property type="match status" value="1"/>
</dbReference>
<evidence type="ECO:0000256" key="1">
    <source>
        <dbReference type="SAM" id="Phobius"/>
    </source>
</evidence>
<keyword evidence="1" id="KW-0472">Membrane</keyword>